<evidence type="ECO:0000256" key="2">
    <source>
        <dbReference type="ARBA" id="ARBA00023125"/>
    </source>
</evidence>
<proteinExistence type="inferred from homology"/>
<protein>
    <submittedName>
        <fullName evidence="3">DNA-binding protein</fullName>
    </submittedName>
</protein>
<organism evidence="3 4">
    <name type="scientific">Phorcysia thermohydrogeniphila</name>
    <dbReference type="NCBI Taxonomy" id="936138"/>
    <lineage>
        <taxon>Bacteria</taxon>
        <taxon>Pseudomonadati</taxon>
        <taxon>Aquificota</taxon>
        <taxon>Aquificia</taxon>
        <taxon>Desulfurobacteriales</taxon>
        <taxon>Desulfurobacteriaceae</taxon>
        <taxon>Phorcysia</taxon>
    </lineage>
</organism>
<sequence length="100" mass="11830">MITLTRRDIAKRLKERPLWKELTQEQIETMINDFLEEVKRAVLHEDYAITFRGFGRFFPRVVNKSHAPTREGKTVLNSVSYKVLGFNYSKKESRVKLPCK</sequence>
<gene>
    <name evidence="3" type="ORF">CLV27_0167</name>
</gene>
<comment type="similarity">
    <text evidence="1">Belongs to the bacterial histone-like protein family.</text>
</comment>
<dbReference type="Proteomes" id="UP000295777">
    <property type="component" value="Unassembled WGS sequence"/>
</dbReference>
<dbReference type="GO" id="GO:0030527">
    <property type="term" value="F:structural constituent of chromatin"/>
    <property type="evidence" value="ECO:0007669"/>
    <property type="project" value="InterPro"/>
</dbReference>
<evidence type="ECO:0000256" key="1">
    <source>
        <dbReference type="ARBA" id="ARBA00010529"/>
    </source>
</evidence>
<dbReference type="Pfam" id="PF00216">
    <property type="entry name" value="Bac_DNA_binding"/>
    <property type="match status" value="1"/>
</dbReference>
<dbReference type="RefSeq" id="WP_132524839.1">
    <property type="nucleotide sequence ID" value="NZ_SMFV01000001.1"/>
</dbReference>
<dbReference type="GO" id="GO:0003677">
    <property type="term" value="F:DNA binding"/>
    <property type="evidence" value="ECO:0007669"/>
    <property type="project" value="UniProtKB-KW"/>
</dbReference>
<dbReference type="AlphaFoldDB" id="A0A4V2PDS3"/>
<dbReference type="SUPFAM" id="SSF47729">
    <property type="entry name" value="IHF-like DNA-binding proteins"/>
    <property type="match status" value="1"/>
</dbReference>
<evidence type="ECO:0000313" key="3">
    <source>
        <dbReference type="EMBL" id="TCK06366.1"/>
    </source>
</evidence>
<accession>A0A4V2PDS3</accession>
<name>A0A4V2PDS3_9BACT</name>
<keyword evidence="4" id="KW-1185">Reference proteome</keyword>
<evidence type="ECO:0000313" key="4">
    <source>
        <dbReference type="Proteomes" id="UP000295777"/>
    </source>
</evidence>
<dbReference type="InterPro" id="IPR010992">
    <property type="entry name" value="IHF-like_DNA-bd_dom_sf"/>
</dbReference>
<dbReference type="InterPro" id="IPR000119">
    <property type="entry name" value="Hist_DNA-bd"/>
</dbReference>
<keyword evidence="2 3" id="KW-0238">DNA-binding</keyword>
<comment type="caution">
    <text evidence="3">The sequence shown here is derived from an EMBL/GenBank/DDBJ whole genome shotgun (WGS) entry which is preliminary data.</text>
</comment>
<reference evidence="3 4" key="1">
    <citation type="submission" date="2019-03" db="EMBL/GenBank/DDBJ databases">
        <title>Genomic Encyclopedia of Archaeal and Bacterial Type Strains, Phase II (KMG-II): from individual species to whole genera.</title>
        <authorList>
            <person name="Goeker M."/>
        </authorList>
    </citation>
    <scope>NUCLEOTIDE SEQUENCE [LARGE SCALE GENOMIC DNA]</scope>
    <source>
        <strain evidence="3 4">DSM 24425</strain>
    </source>
</reference>
<dbReference type="EMBL" id="SMFV01000001">
    <property type="protein sequence ID" value="TCK06366.1"/>
    <property type="molecule type" value="Genomic_DNA"/>
</dbReference>
<dbReference type="Gene3D" id="4.10.520.10">
    <property type="entry name" value="IHF-like DNA-binding proteins"/>
    <property type="match status" value="1"/>
</dbReference>